<dbReference type="InterPro" id="IPR052345">
    <property type="entry name" value="Rad_response_metalloprotease"/>
</dbReference>
<feature type="domain" description="IrrE N-terminal-like" evidence="1">
    <location>
        <begin position="26"/>
        <end position="140"/>
    </location>
</feature>
<dbReference type="RefSeq" id="WP_183248049.1">
    <property type="nucleotide sequence ID" value="NZ_JACHES010000004.1"/>
</dbReference>
<organism evidence="2 3">
    <name type="scientific">Anoxybacillus tengchongensis</name>
    <dbReference type="NCBI Taxonomy" id="576944"/>
    <lineage>
        <taxon>Bacteria</taxon>
        <taxon>Bacillati</taxon>
        <taxon>Bacillota</taxon>
        <taxon>Bacilli</taxon>
        <taxon>Bacillales</taxon>
        <taxon>Anoxybacillaceae</taxon>
        <taxon>Anoxybacillus</taxon>
    </lineage>
</organism>
<dbReference type="Gene3D" id="1.10.10.2910">
    <property type="match status" value="1"/>
</dbReference>
<protein>
    <submittedName>
        <fullName evidence="2">Zn-dependent peptidase ImmA (M78 family)</fullName>
    </submittedName>
</protein>
<accession>A0A7W9YSM3</accession>
<dbReference type="AlphaFoldDB" id="A0A7W9YSM3"/>
<dbReference type="EMBL" id="JACHES010000004">
    <property type="protein sequence ID" value="MBB6176426.1"/>
    <property type="molecule type" value="Genomic_DNA"/>
</dbReference>
<evidence type="ECO:0000259" key="1">
    <source>
        <dbReference type="Pfam" id="PF06114"/>
    </source>
</evidence>
<comment type="caution">
    <text evidence="2">The sequence shown here is derived from an EMBL/GenBank/DDBJ whole genome shotgun (WGS) entry which is preliminary data.</text>
</comment>
<name>A0A7W9YSM3_9BACL</name>
<dbReference type="PANTHER" id="PTHR43236:SF1">
    <property type="entry name" value="BLL7220 PROTEIN"/>
    <property type="match status" value="1"/>
</dbReference>
<dbReference type="PANTHER" id="PTHR43236">
    <property type="entry name" value="ANTITOXIN HIGA1"/>
    <property type="match status" value="1"/>
</dbReference>
<dbReference type="Proteomes" id="UP000523528">
    <property type="component" value="Unassembled WGS sequence"/>
</dbReference>
<dbReference type="InterPro" id="IPR010359">
    <property type="entry name" value="IrrE_HExxH"/>
</dbReference>
<keyword evidence="3" id="KW-1185">Reference proteome</keyword>
<evidence type="ECO:0000313" key="3">
    <source>
        <dbReference type="Proteomes" id="UP000523528"/>
    </source>
</evidence>
<dbReference type="Pfam" id="PF06114">
    <property type="entry name" value="Peptidase_M78"/>
    <property type="match status" value="1"/>
</dbReference>
<evidence type="ECO:0000313" key="2">
    <source>
        <dbReference type="EMBL" id="MBB6176426.1"/>
    </source>
</evidence>
<proteinExistence type="predicted"/>
<gene>
    <name evidence="2" type="ORF">HNQ82_001240</name>
</gene>
<reference evidence="2 3" key="1">
    <citation type="submission" date="2020-08" db="EMBL/GenBank/DDBJ databases">
        <title>Genomic Encyclopedia of Type Strains, Phase IV (KMG-IV): sequencing the most valuable type-strain genomes for metagenomic binning, comparative biology and taxonomic classification.</title>
        <authorList>
            <person name="Goeker M."/>
        </authorList>
    </citation>
    <scope>NUCLEOTIDE SEQUENCE [LARGE SCALE GENOMIC DNA]</scope>
    <source>
        <strain evidence="2 3">DSM 23211</strain>
    </source>
</reference>
<sequence length="147" mass="16974">MANQIKQIVEKLVKKHGTNNPFEIASQKGIVLLFEPLGGIYGYHHSFKRIKIIHINSELEETTQRFVCAHELGHAVLHPELSTSFLRKNTLFCMDKVEREANEFAVELLIPDDCIHTYRNTDMTIYEVATTYGVPKEVIHLKRKLKN</sequence>